<proteinExistence type="predicted"/>
<evidence type="ECO:0000313" key="1">
    <source>
        <dbReference type="EMBL" id="QDT06888.1"/>
    </source>
</evidence>
<sequence length="209" mass="23622">MKFVNLTHSAGQFFSDLKQMADDVVLYWDIPADEASSPGWLESMTSSIKEVFDSAIRFNSDNRFIDEQMLRDARNNCMTLVHILHQNAGMARGDYGRDVPNAVAGLRRFSAEVDAVANALDEGKQVQSPKPGKLGREAPPIIPPEYQLQLSQTDAARKYYRHLELSDRQKLRNFSKEIEDGNVACEKVSDRLFIFDARQLNPLTDIADK</sequence>
<keyword evidence="2" id="KW-1185">Reference proteome</keyword>
<dbReference type="KEGG" id="rlc:K227x_53110"/>
<accession>A0A517NIH9</accession>
<dbReference type="AlphaFoldDB" id="A0A517NIH9"/>
<name>A0A517NIH9_9BACT</name>
<reference evidence="1 2" key="1">
    <citation type="submission" date="2019-02" db="EMBL/GenBank/DDBJ databases">
        <title>Deep-cultivation of Planctomycetes and their phenomic and genomic characterization uncovers novel biology.</title>
        <authorList>
            <person name="Wiegand S."/>
            <person name="Jogler M."/>
            <person name="Boedeker C."/>
            <person name="Pinto D."/>
            <person name="Vollmers J."/>
            <person name="Rivas-Marin E."/>
            <person name="Kohn T."/>
            <person name="Peeters S.H."/>
            <person name="Heuer A."/>
            <person name="Rast P."/>
            <person name="Oberbeckmann S."/>
            <person name="Bunk B."/>
            <person name="Jeske O."/>
            <person name="Meyerdierks A."/>
            <person name="Storesund J.E."/>
            <person name="Kallscheuer N."/>
            <person name="Luecker S."/>
            <person name="Lage O.M."/>
            <person name="Pohl T."/>
            <person name="Merkel B.J."/>
            <person name="Hornburger P."/>
            <person name="Mueller R.-W."/>
            <person name="Bruemmer F."/>
            <person name="Labrenz M."/>
            <person name="Spormann A.M."/>
            <person name="Op den Camp H."/>
            <person name="Overmann J."/>
            <person name="Amann R."/>
            <person name="Jetten M.S.M."/>
            <person name="Mascher T."/>
            <person name="Medema M.H."/>
            <person name="Devos D.P."/>
            <person name="Kaster A.-K."/>
            <person name="Ovreas L."/>
            <person name="Rohde M."/>
            <person name="Galperin M.Y."/>
            <person name="Jogler C."/>
        </authorList>
    </citation>
    <scope>NUCLEOTIDE SEQUENCE [LARGE SCALE GENOMIC DNA]</scope>
    <source>
        <strain evidence="1 2">K22_7</strain>
    </source>
</reference>
<dbReference type="EMBL" id="CP036525">
    <property type="protein sequence ID" value="QDT06888.1"/>
    <property type="molecule type" value="Genomic_DNA"/>
</dbReference>
<organism evidence="1 2">
    <name type="scientific">Rubripirellula lacrimiformis</name>
    <dbReference type="NCBI Taxonomy" id="1930273"/>
    <lineage>
        <taxon>Bacteria</taxon>
        <taxon>Pseudomonadati</taxon>
        <taxon>Planctomycetota</taxon>
        <taxon>Planctomycetia</taxon>
        <taxon>Pirellulales</taxon>
        <taxon>Pirellulaceae</taxon>
        <taxon>Rubripirellula</taxon>
    </lineage>
</organism>
<evidence type="ECO:0000313" key="2">
    <source>
        <dbReference type="Proteomes" id="UP000318538"/>
    </source>
</evidence>
<protein>
    <submittedName>
        <fullName evidence="1">Uncharacterized protein</fullName>
    </submittedName>
</protein>
<dbReference type="Proteomes" id="UP000318538">
    <property type="component" value="Chromosome"/>
</dbReference>
<gene>
    <name evidence="1" type="ORF">K227x_53110</name>
</gene>